<organism evidence="2 3">
    <name type="scientific">Carboxylicivirga marina</name>
    <dbReference type="NCBI Taxonomy" id="2800988"/>
    <lineage>
        <taxon>Bacteria</taxon>
        <taxon>Pseudomonadati</taxon>
        <taxon>Bacteroidota</taxon>
        <taxon>Bacteroidia</taxon>
        <taxon>Marinilabiliales</taxon>
        <taxon>Marinilabiliaceae</taxon>
        <taxon>Carboxylicivirga</taxon>
    </lineage>
</organism>
<evidence type="ECO:0000313" key="2">
    <source>
        <dbReference type="EMBL" id="MBK3517512.1"/>
    </source>
</evidence>
<dbReference type="InterPro" id="IPR008969">
    <property type="entry name" value="CarboxyPept-like_regulatory"/>
</dbReference>
<dbReference type="EMBL" id="JAENRR010000017">
    <property type="protein sequence ID" value="MBK3517512.1"/>
    <property type="molecule type" value="Genomic_DNA"/>
</dbReference>
<protein>
    <recommendedName>
        <fullName evidence="1">Macroglobulin domain-containing protein</fullName>
    </recommendedName>
</protein>
<dbReference type="SUPFAM" id="SSF49464">
    <property type="entry name" value="Carboxypeptidase regulatory domain-like"/>
    <property type="match status" value="1"/>
</dbReference>
<keyword evidence="3" id="KW-1185">Reference proteome</keyword>
<dbReference type="InterPro" id="IPR002890">
    <property type="entry name" value="MG2"/>
</dbReference>
<feature type="domain" description="Macroglobulin" evidence="1">
    <location>
        <begin position="45"/>
        <end position="130"/>
    </location>
</feature>
<name>A0ABS1HIM8_9BACT</name>
<accession>A0ABS1HIM8</accession>
<proteinExistence type="predicted"/>
<gene>
    <name evidence="2" type="ORF">JIV24_09205</name>
</gene>
<evidence type="ECO:0000259" key="1">
    <source>
        <dbReference type="Pfam" id="PF01835"/>
    </source>
</evidence>
<evidence type="ECO:0000313" key="3">
    <source>
        <dbReference type="Proteomes" id="UP000605676"/>
    </source>
</evidence>
<dbReference type="Proteomes" id="UP000605676">
    <property type="component" value="Unassembled WGS sequence"/>
</dbReference>
<dbReference type="Gene3D" id="2.60.40.1930">
    <property type="match status" value="1"/>
</dbReference>
<dbReference type="Pfam" id="PF01835">
    <property type="entry name" value="MG2"/>
    <property type="match status" value="1"/>
</dbReference>
<sequence>MKKLLPLIILMAGLMVSAFGLIDDAPLKRLVDKIHQQTIHNHQEKLYLHFDRPVYHAGDDAWFKAYLLNAANHKPEKAEKIIYLELINPNGKVVSKKIFKVNEGRCQGTFPLHEDLSSGKYLAVAYTNWMRNAGADFFFKRQIMILNEAESIRSNSLLSSELVNASDNLIDDTLSLATKIVSAPELALQFFPEGGELVAGLNSLVAFEGLNQLGKAMDFEGYIIDDTGQRYAFIKPLKDGKGYFSLKPLAGRQYMAVISGNNGENLRFALPSVRAQGYSMTVTNTYANEEIEVKVMAQAHDKQPMVYLLAMQNGSVKVALQGKINGRSLTFTIPKNKFRTGVVQFTVLDHLQIPRCERLSFINHYDELNIAIQVSDREPNRREAVKVNLQVTDKQGQAIEGDFSMAVSDLSLVPDSLYQHHSLVDYLSISSDIPNVPARLPELLENSRGAHNKMELLMLTNGWRRFNWKACLLDSVPEPSYTMEEGMYVKGQVKKRKSNKPVSKGVEVTMITQGNIVDFYRVKTDEKGQFNFPLFDFNDTVDVVVQTRNKLSYKSDFVVELESNLSFQPVDKGARERMNVEENVATTFFTSDASHVDASAFDRSGVVRAQKERLTDLGLMDTTDIFIQEVEVVSNREKTPKEEMNEFFGAANAMISEKQVEAIAKNTPWHSGLIDLLFDAIPELQVTVNGHDELANDNVLLSGNFERSIDANADDVSSEGSYQAPVVSKEYIHFVMPNKGLHTFYIFIDGQFIGSTDGNGYLNGLQPPLELNDFISMDPATMQSIELRHDLKNHPVQYALSVQSTLEGSPYDLPPAVLSIYTKDGKGLYSGKKKKGVGNLRLFGYTREREFYSPLYDGEADEAITFDKRATLFWKPSVKTDNEGKASIEFYNSDVAQAFRVDVAGMSNSSLPGAKREVFGVVDQALSNNIDADKHVAEIRHKRTSTTHQFTQDKWQRYQVEYAQEHLLIGIVLDEQGQGIAFADISLKDSPIGTTANASGIFALEKAMLANDDIIQISNAGKGYVELSLEQLKNKAMQVTCVSRTDQPSDLSVEQVMKEVYAIAAAKRKDKLQAFEAVYRQMLMKDNLLYGLADFGLQIEQNNVLRAQVPHISNIVQGRVYKTDDYGQAIRWEPLASISNEVVQLIDPLQTLMPFVDKAHRNSFKYRLKGLNTYRGKEVIVIDFEQLEGSYHSFYDGRMLIDSQTNKIMHCEWWAAAAAESFQTADRYIKPGHRYESVAFTNNHLQCSYTHLGDQPVLKHQVEQVELMADGQAIAYSRELCFSQIKIQGEKLKRQALKDQFARRSLINRVSYQPKYWREKSVLLPDFYMMDQVKYLHEIEFYKGNH</sequence>
<reference evidence="2 3" key="1">
    <citation type="submission" date="2021-01" db="EMBL/GenBank/DDBJ databases">
        <title>Carboxyliciviraga sp.nov., isolated from coastal sediments.</title>
        <authorList>
            <person name="Lu D."/>
            <person name="Zhang T."/>
        </authorList>
    </citation>
    <scope>NUCLEOTIDE SEQUENCE [LARGE SCALE GENOMIC DNA]</scope>
    <source>
        <strain evidence="2 3">N1Y132</strain>
    </source>
</reference>
<dbReference type="RefSeq" id="WP_200464742.1">
    <property type="nucleotide sequence ID" value="NZ_JAENRR010000017.1"/>
</dbReference>
<comment type="caution">
    <text evidence="2">The sequence shown here is derived from an EMBL/GenBank/DDBJ whole genome shotgun (WGS) entry which is preliminary data.</text>
</comment>